<accession>A0A220IGK2</accession>
<dbReference type="Pfam" id="PF02957">
    <property type="entry name" value="TT_ORF2-like"/>
    <property type="match status" value="1"/>
</dbReference>
<dbReference type="EMBL" id="MF327549">
    <property type="protein sequence ID" value="ASH99110.1"/>
    <property type="molecule type" value="Genomic_DNA"/>
</dbReference>
<organism evidence="3">
    <name type="scientific">Giant panda anellovirus</name>
    <dbReference type="NCBI Taxonomy" id="2016460"/>
    <lineage>
        <taxon>Viruses</taxon>
        <taxon>Monodnaviria</taxon>
        <taxon>Shotokuvirae</taxon>
        <taxon>Commensaviricota</taxon>
        <taxon>Cardeaviricetes</taxon>
        <taxon>Sanitavirales</taxon>
        <taxon>Anelloviridae</taxon>
    </lineage>
</organism>
<evidence type="ECO:0000259" key="2">
    <source>
        <dbReference type="Pfam" id="PF02957"/>
    </source>
</evidence>
<name>A0A220IGK2_9VIRU</name>
<proteinExistence type="predicted"/>
<feature type="region of interest" description="Disordered" evidence="1">
    <location>
        <begin position="76"/>
        <end position="95"/>
    </location>
</feature>
<feature type="domain" description="Hepatitis TT virus Orf2/Gyrovirus Vp2 N-terminal" evidence="2">
    <location>
        <begin position="19"/>
        <end position="48"/>
    </location>
</feature>
<evidence type="ECO:0000256" key="1">
    <source>
        <dbReference type="SAM" id="MobiDB-lite"/>
    </source>
</evidence>
<dbReference type="InterPro" id="IPR004118">
    <property type="entry name" value="HEV_TT_vir_Orf2/Gyrovir_Vp2_N"/>
</dbReference>
<protein>
    <submittedName>
        <fullName evidence="3">ORF2</fullName>
    </submittedName>
</protein>
<evidence type="ECO:0000313" key="3">
    <source>
        <dbReference type="EMBL" id="ASH99110.1"/>
    </source>
</evidence>
<reference evidence="3" key="1">
    <citation type="journal article" date="2017" name="Microbiome">
        <title>Virome comparisons in wild-diseased and healthy captive giant pandas.</title>
        <authorList>
            <person name="Zhang W."/>
            <person name="Yang S."/>
            <person name="Shan T."/>
            <person name="Hou R."/>
            <person name="Liu Z."/>
            <person name="Li W."/>
            <person name="Guo L."/>
            <person name="Wang Y."/>
            <person name="Chen P."/>
            <person name="Wang X."/>
            <person name="Feng F."/>
            <person name="Wang H."/>
            <person name="Chen C."/>
            <person name="Shen Q."/>
            <person name="Zhou C."/>
            <person name="Hua X."/>
            <person name="Cui L."/>
            <person name="Deng X."/>
            <person name="Zhang Z."/>
            <person name="Qi D."/>
            <person name="Delwart E."/>
        </authorList>
    </citation>
    <scope>NUCLEOTIDE SEQUENCE</scope>
    <source>
        <strain evidence="3">Gpan20681</strain>
    </source>
</reference>
<sequence>MPPKIDPLSFHGRAKAEWNKKQAIWFKACSVSHMLFCNCGDWITHLQRYQLRQQQCHIEDVIPGGAGDISFVTEDGDVLTDTGGERGRDTTTDVG</sequence>
<feature type="compositionally biased region" description="Basic and acidic residues" evidence="1">
    <location>
        <begin position="83"/>
        <end position="95"/>
    </location>
</feature>